<feature type="transmembrane region" description="Helical" evidence="1">
    <location>
        <begin position="75"/>
        <end position="95"/>
    </location>
</feature>
<feature type="transmembrane region" description="Helical" evidence="1">
    <location>
        <begin position="41"/>
        <end position="63"/>
    </location>
</feature>
<evidence type="ECO:0000313" key="3">
    <source>
        <dbReference type="Proteomes" id="UP000297477"/>
    </source>
</evidence>
<dbReference type="Pfam" id="PF11070">
    <property type="entry name" value="DUF2871"/>
    <property type="match status" value="1"/>
</dbReference>
<dbReference type="EMBL" id="SPKT01000014">
    <property type="protein sequence ID" value="TFH98672.1"/>
    <property type="molecule type" value="Genomic_DNA"/>
</dbReference>
<keyword evidence="1" id="KW-0472">Membrane</keyword>
<evidence type="ECO:0000313" key="2">
    <source>
        <dbReference type="EMBL" id="TFH98672.1"/>
    </source>
</evidence>
<evidence type="ECO:0000256" key="1">
    <source>
        <dbReference type="SAM" id="Phobius"/>
    </source>
</evidence>
<organism evidence="2 3">
    <name type="scientific">Micrococcus lylae</name>
    <dbReference type="NCBI Taxonomy" id="1273"/>
    <lineage>
        <taxon>Bacteria</taxon>
        <taxon>Bacillati</taxon>
        <taxon>Actinomycetota</taxon>
        <taxon>Actinomycetes</taxon>
        <taxon>Micrococcales</taxon>
        <taxon>Micrococcaceae</taxon>
        <taxon>Micrococcus</taxon>
    </lineage>
</organism>
<gene>
    <name evidence="2" type="ORF">E4A49_07715</name>
</gene>
<keyword evidence="1" id="KW-1133">Transmembrane helix</keyword>
<keyword evidence="1" id="KW-0812">Transmembrane</keyword>
<dbReference type="InterPro" id="IPR021299">
    <property type="entry name" value="DUF2871"/>
</dbReference>
<feature type="transmembrane region" description="Helical" evidence="1">
    <location>
        <begin position="107"/>
        <end position="131"/>
    </location>
</feature>
<dbReference type="RefSeq" id="WP_067191206.1">
    <property type="nucleotide sequence ID" value="NZ_CP126965.1"/>
</dbReference>
<dbReference type="Proteomes" id="UP000297477">
    <property type="component" value="Unassembled WGS sequence"/>
</dbReference>
<keyword evidence="3" id="KW-1185">Reference proteome</keyword>
<accession>A0ABY2K1M5</accession>
<comment type="caution">
    <text evidence="2">The sequence shown here is derived from an EMBL/GenBank/DDBJ whole genome shotgun (WGS) entry which is preliminary data.</text>
</comment>
<protein>
    <submittedName>
        <fullName evidence="2">DUF2871 domain-containing protein</fullName>
    </submittedName>
</protein>
<sequence length="160" mass="17389">MMKSFYAAATWLTLGLAAGVFYREFTKLTGNLGVESELSLMHTHILALGMMMFLIVLALDAVLTLHTRRSFTVFFWVYNAGLAVTIVMMLIRGLLTLDGKSPADTSAAIPGIAGLGHILLTVGLIALFMAIREGLGERQERLAARQSRLQSTREATVSEG</sequence>
<reference evidence="2 3" key="1">
    <citation type="submission" date="2019-03" db="EMBL/GenBank/DDBJ databases">
        <title>Reclassification of Micrococcus aloeverae and Micrococcus yunnanensis as later heterotypic synonyms of Micrococcus luteus.</title>
        <authorList>
            <person name="Huang C.-H."/>
        </authorList>
    </citation>
    <scope>NUCLEOTIDE SEQUENCE [LARGE SCALE GENOMIC DNA]</scope>
    <source>
        <strain evidence="2 3">BCRC 12151</strain>
    </source>
</reference>
<name>A0ABY2K1M5_9MICC</name>
<proteinExistence type="predicted"/>